<accession>A0A364P3S7</accession>
<dbReference type="Gene3D" id="2.60.40.1880">
    <property type="entry name" value="Invasion associated locus B (IalB) protein"/>
    <property type="match status" value="1"/>
</dbReference>
<dbReference type="EMBL" id="PGTO01000001">
    <property type="protein sequence ID" value="RAU23951.1"/>
    <property type="molecule type" value="Genomic_DNA"/>
</dbReference>
<dbReference type="InterPro" id="IPR010642">
    <property type="entry name" value="Invasion_prot_B"/>
</dbReference>
<proteinExistence type="predicted"/>
<comment type="caution">
    <text evidence="2">The sequence shown here is derived from an EMBL/GenBank/DDBJ whole genome shotgun (WGS) entry which is preliminary data.</text>
</comment>
<dbReference type="InterPro" id="IPR038696">
    <property type="entry name" value="IalB_sf"/>
</dbReference>
<dbReference type="RefSeq" id="WP_112142184.1">
    <property type="nucleotide sequence ID" value="NZ_PGTO01000001.1"/>
</dbReference>
<evidence type="ECO:0000313" key="3">
    <source>
        <dbReference type="Proteomes" id="UP000251075"/>
    </source>
</evidence>
<dbReference type="OrthoDB" id="9806572at2"/>
<keyword evidence="3" id="KW-1185">Reference proteome</keyword>
<dbReference type="Proteomes" id="UP000251075">
    <property type="component" value="Unassembled WGS sequence"/>
</dbReference>
<reference evidence="2 3" key="1">
    <citation type="submission" date="2017-11" db="EMBL/GenBank/DDBJ databases">
        <title>Draft genome sequence of magnetotactic bacterium Magnetospirillum kuznetsovii LBB-42.</title>
        <authorList>
            <person name="Grouzdev D.S."/>
            <person name="Rysina M.S."/>
            <person name="Baslerov R.V."/>
            <person name="Koziaeva V."/>
        </authorList>
    </citation>
    <scope>NUCLEOTIDE SEQUENCE [LARGE SCALE GENOMIC DNA]</scope>
    <source>
        <strain evidence="2 3">LBB-42</strain>
    </source>
</reference>
<gene>
    <name evidence="2" type="ORF">CU669_02445</name>
</gene>
<sequence length="179" mass="18430">MKQALFAAAVAAVVSICAPSASAWAAPAADATKRLGTFGDWDALMFTDGSAKTCYLAVAAGKVQGGEKGAKTTTHLTVTHRSGGKSMDEVSISGAYGFKKDSKVELRVGTKPHAMFTKGDRAWAEDAKADKSIVDSLRKGKDAIMHATPAKGSDITATFSLAGFSDALAAADKACGVKR</sequence>
<feature type="chain" id="PRO_5016752374" description="Invasion associated locus B family protein" evidence="1">
    <location>
        <begin position="26"/>
        <end position="179"/>
    </location>
</feature>
<name>A0A364P3S7_9PROT</name>
<feature type="signal peptide" evidence="1">
    <location>
        <begin position="1"/>
        <end position="25"/>
    </location>
</feature>
<dbReference type="Pfam" id="PF06776">
    <property type="entry name" value="IalB"/>
    <property type="match status" value="1"/>
</dbReference>
<evidence type="ECO:0000313" key="2">
    <source>
        <dbReference type="EMBL" id="RAU23951.1"/>
    </source>
</evidence>
<organism evidence="2 3">
    <name type="scientific">Paramagnetospirillum kuznetsovii</name>
    <dbReference type="NCBI Taxonomy" id="2053833"/>
    <lineage>
        <taxon>Bacteria</taxon>
        <taxon>Pseudomonadati</taxon>
        <taxon>Pseudomonadota</taxon>
        <taxon>Alphaproteobacteria</taxon>
        <taxon>Rhodospirillales</taxon>
        <taxon>Magnetospirillaceae</taxon>
        <taxon>Paramagnetospirillum</taxon>
    </lineage>
</organism>
<evidence type="ECO:0000256" key="1">
    <source>
        <dbReference type="SAM" id="SignalP"/>
    </source>
</evidence>
<evidence type="ECO:0008006" key="4">
    <source>
        <dbReference type="Google" id="ProtNLM"/>
    </source>
</evidence>
<dbReference type="AlphaFoldDB" id="A0A364P3S7"/>
<protein>
    <recommendedName>
        <fullName evidence="4">Invasion associated locus B family protein</fullName>
    </recommendedName>
</protein>
<keyword evidence="1" id="KW-0732">Signal</keyword>